<reference evidence="2" key="2">
    <citation type="submission" date="2019-11" db="EMBL/GenBank/DDBJ databases">
        <authorList>
            <person name="Yao H."/>
            <person name="Du X."/>
            <person name="Yu R."/>
            <person name="Li A."/>
        </authorList>
    </citation>
    <scope>NUCLEOTIDE SEQUENCE</scope>
    <source>
        <strain evidence="2">19110F47</strain>
    </source>
</reference>
<dbReference type="PANTHER" id="PTHR36849:SF1">
    <property type="entry name" value="CYTOPLASMIC PROTEIN"/>
    <property type="match status" value="1"/>
</dbReference>
<dbReference type="Proteomes" id="UP001174419">
    <property type="component" value="Unassembled WGS sequence"/>
</dbReference>
<name>A0AAP4HCP6_9GAMM</name>
<reference evidence="3" key="1">
    <citation type="submission" date="2019-11" db="EMBL/GenBank/DDBJ databases">
        <title>Escherichia coli 1916D6.</title>
        <authorList>
            <person name="Yao H."/>
            <person name="Du X."/>
            <person name="Yu R."/>
            <person name="Li A."/>
        </authorList>
    </citation>
    <scope>NUCLEOTIDE SEQUENCE [LARGE SCALE GENOMIC DNA]</scope>
    <source>
        <strain evidence="3">19110F47</strain>
    </source>
</reference>
<dbReference type="EMBL" id="CP046045">
    <property type="protein sequence ID" value="QGM28285.1"/>
    <property type="molecule type" value="Genomic_DNA"/>
</dbReference>
<dbReference type="InterPro" id="IPR052552">
    <property type="entry name" value="YeaO-like"/>
</dbReference>
<sequence length="121" mass="14204">MDIAMKRAYLEATQADGTRVLVDRLWPRGVSKERARIDLWPKEITPSTGLRKWYHQNPEQHWDEFQQRYIAELAEQEEALQALCELAQQQKITLVTAAKDEQHNHVVVLKRVMLQRLAQSN</sequence>
<evidence type="ECO:0000313" key="4">
    <source>
        <dbReference type="Proteomes" id="UP001174419"/>
    </source>
</evidence>
<evidence type="ECO:0000313" key="2">
    <source>
        <dbReference type="EMBL" id="QGM28285.1"/>
    </source>
</evidence>
<evidence type="ECO:0000313" key="3">
    <source>
        <dbReference type="Proteomes" id="UP000405075"/>
    </source>
</evidence>
<dbReference type="RefSeq" id="WP_004972391.1">
    <property type="nucleotide sequence ID" value="NZ_AP031566.1"/>
</dbReference>
<gene>
    <name evidence="2" type="ORF">GJD93_11620</name>
    <name evidence="1" type="ORF">HX110_03020</name>
</gene>
<dbReference type="AlphaFoldDB" id="A0AAP4HCP6"/>
<protein>
    <submittedName>
        <fullName evidence="1">DUF488 family protein</fullName>
    </submittedName>
</protein>
<dbReference type="PANTHER" id="PTHR36849">
    <property type="entry name" value="CYTOPLASMIC PROTEIN-RELATED"/>
    <property type="match status" value="1"/>
</dbReference>
<reference evidence="1" key="4">
    <citation type="journal article" date="2022" name="Sci. Total Environ.">
        <title>Prevalence, transmission, and molecular epidemiology of tet(X)-positive bacteria among humans, animals, and environmental niches in China: An epidemiological, and genomic-based study.</title>
        <authorList>
            <person name="Dong N."/>
            <person name="Zeng Y."/>
            <person name="Cai C."/>
            <person name="Sun C."/>
            <person name="Lu J."/>
            <person name="Liu C."/>
            <person name="Zhou H."/>
            <person name="Sun Q."/>
            <person name="Shu L."/>
            <person name="Wang H."/>
            <person name="Wang Y."/>
            <person name="Wang S."/>
            <person name="Wu C."/>
            <person name="Chan E.W."/>
            <person name="Chen G."/>
            <person name="Shen Z."/>
            <person name="Chen S."/>
            <person name="Zhang R."/>
        </authorList>
    </citation>
    <scope>NUCLEOTIDE SEQUENCE</scope>
    <source>
        <strain evidence="1">DF49-4</strain>
    </source>
</reference>
<proteinExistence type="predicted"/>
<evidence type="ECO:0000313" key="1">
    <source>
        <dbReference type="EMBL" id="MDM1718132.1"/>
    </source>
</evidence>
<dbReference type="Proteomes" id="UP000405075">
    <property type="component" value="Chromosome"/>
</dbReference>
<organism evidence="1 4">
    <name type="scientific">Acinetobacter towneri</name>
    <dbReference type="NCBI Taxonomy" id="202956"/>
    <lineage>
        <taxon>Bacteria</taxon>
        <taxon>Pseudomonadati</taxon>
        <taxon>Pseudomonadota</taxon>
        <taxon>Gammaproteobacteria</taxon>
        <taxon>Moraxellales</taxon>
        <taxon>Moraxellaceae</taxon>
        <taxon>Acinetobacter</taxon>
    </lineage>
</organism>
<dbReference type="Pfam" id="PF22752">
    <property type="entry name" value="DUF488-N3i"/>
    <property type="match status" value="1"/>
</dbReference>
<reference evidence="1" key="3">
    <citation type="submission" date="2020-06" db="EMBL/GenBank/DDBJ databases">
        <authorList>
            <person name="Dong N."/>
        </authorList>
    </citation>
    <scope>NUCLEOTIDE SEQUENCE</scope>
    <source>
        <strain evidence="1">DF49-4</strain>
    </source>
</reference>
<dbReference type="EMBL" id="JACANG010000004">
    <property type="protein sequence ID" value="MDM1718132.1"/>
    <property type="molecule type" value="Genomic_DNA"/>
</dbReference>
<accession>A0AAP4HCP6</accession>